<protein>
    <submittedName>
        <fullName evidence="1">Uncharacterized protein</fullName>
    </submittedName>
</protein>
<accession>M5RHB1</accession>
<evidence type="ECO:0000313" key="2">
    <source>
        <dbReference type="Proteomes" id="UP000011991"/>
    </source>
</evidence>
<evidence type="ECO:0000313" key="1">
    <source>
        <dbReference type="EMBL" id="EMI18556.1"/>
    </source>
</evidence>
<proteinExistence type="predicted"/>
<dbReference type="EMBL" id="ANOG01000649">
    <property type="protein sequence ID" value="EMI18556.1"/>
    <property type="molecule type" value="Genomic_DNA"/>
</dbReference>
<keyword evidence="2" id="KW-1185">Reference proteome</keyword>
<name>M5RHB1_9BACT</name>
<sequence>MRVVRVTLSRTFSDASRFNESTSPLTVFRYEQPLVLRLHKNS</sequence>
<gene>
    <name evidence="1" type="ORF">RMSM_04523</name>
</gene>
<reference evidence="1 2" key="1">
    <citation type="journal article" date="2013" name="Mar. Genomics">
        <title>Expression of sulfatases in Rhodopirellula baltica and the diversity of sulfatases in the genus Rhodopirellula.</title>
        <authorList>
            <person name="Wegner C.E."/>
            <person name="Richter-Heitmann T."/>
            <person name="Klindworth A."/>
            <person name="Klockow C."/>
            <person name="Richter M."/>
            <person name="Achstetter T."/>
            <person name="Glockner F.O."/>
            <person name="Harder J."/>
        </authorList>
    </citation>
    <scope>NUCLEOTIDE SEQUENCE [LARGE SCALE GENOMIC DNA]</scope>
    <source>
        <strain evidence="1 2">SM1</strain>
    </source>
</reference>
<organism evidence="1 2">
    <name type="scientific">Rhodopirellula maiorica SM1</name>
    <dbReference type="NCBI Taxonomy" id="1265738"/>
    <lineage>
        <taxon>Bacteria</taxon>
        <taxon>Pseudomonadati</taxon>
        <taxon>Planctomycetota</taxon>
        <taxon>Planctomycetia</taxon>
        <taxon>Pirellulales</taxon>
        <taxon>Pirellulaceae</taxon>
        <taxon>Novipirellula</taxon>
    </lineage>
</organism>
<dbReference type="Proteomes" id="UP000011991">
    <property type="component" value="Unassembled WGS sequence"/>
</dbReference>
<comment type="caution">
    <text evidence="1">The sequence shown here is derived from an EMBL/GenBank/DDBJ whole genome shotgun (WGS) entry which is preliminary data.</text>
</comment>
<dbReference type="AlphaFoldDB" id="M5RHB1"/>